<feature type="region of interest" description="Disordered" evidence="2">
    <location>
        <begin position="489"/>
        <end position="585"/>
    </location>
</feature>
<feature type="region of interest" description="Disordered" evidence="2">
    <location>
        <begin position="943"/>
        <end position="965"/>
    </location>
</feature>
<feature type="region of interest" description="Disordered" evidence="2">
    <location>
        <begin position="1054"/>
        <end position="1078"/>
    </location>
</feature>
<dbReference type="Pfam" id="PF22486">
    <property type="entry name" value="MATH_2"/>
    <property type="match status" value="1"/>
</dbReference>
<dbReference type="Proteomes" id="UP000006906">
    <property type="component" value="Chromosome 6"/>
</dbReference>
<evidence type="ECO:0000259" key="4">
    <source>
        <dbReference type="PROSITE" id="PS50144"/>
    </source>
</evidence>
<keyword evidence="1" id="KW-0175">Coiled coil</keyword>
<dbReference type="PaxDb" id="3055-EDO99685"/>
<feature type="compositionally biased region" description="Basic residues" evidence="2">
    <location>
        <begin position="556"/>
        <end position="568"/>
    </location>
</feature>
<feature type="compositionally biased region" description="Low complexity" evidence="2">
    <location>
        <begin position="1054"/>
        <end position="1065"/>
    </location>
</feature>
<name>A0A2K3DNY8_CHLRE</name>
<proteinExistence type="predicted"/>
<gene>
    <name evidence="5" type="ORF">CHLRE_06g278131v5</name>
</gene>
<feature type="compositionally biased region" description="Gly residues" evidence="2">
    <location>
        <begin position="530"/>
        <end position="552"/>
    </location>
</feature>
<feature type="compositionally biased region" description="Polar residues" evidence="2">
    <location>
        <begin position="1108"/>
        <end position="1122"/>
    </location>
</feature>
<feature type="compositionally biased region" description="Low complexity" evidence="2">
    <location>
        <begin position="375"/>
        <end position="388"/>
    </location>
</feature>
<evidence type="ECO:0000256" key="1">
    <source>
        <dbReference type="ARBA" id="ARBA00023054"/>
    </source>
</evidence>
<keyword evidence="3" id="KW-0732">Signal</keyword>
<dbReference type="InterPro" id="IPR002083">
    <property type="entry name" value="MATH/TRAF_dom"/>
</dbReference>
<dbReference type="STRING" id="3055.A0A2K3DNY8"/>
<feature type="compositionally biased region" description="Gly residues" evidence="2">
    <location>
        <begin position="1414"/>
        <end position="1427"/>
    </location>
</feature>
<feature type="compositionally biased region" description="Basic residues" evidence="2">
    <location>
        <begin position="1010"/>
        <end position="1020"/>
    </location>
</feature>
<dbReference type="PROSITE" id="PS50144">
    <property type="entry name" value="MATH"/>
    <property type="match status" value="1"/>
</dbReference>
<feature type="region of interest" description="Disordered" evidence="2">
    <location>
        <begin position="1404"/>
        <end position="1427"/>
    </location>
</feature>
<dbReference type="OrthoDB" id="550616at2759"/>
<protein>
    <recommendedName>
        <fullName evidence="4">MATH domain-containing protein</fullName>
    </recommendedName>
</protein>
<dbReference type="KEGG" id="cre:CHLRE_06g278131v5"/>
<organism evidence="5 6">
    <name type="scientific">Chlamydomonas reinhardtii</name>
    <name type="common">Chlamydomonas smithii</name>
    <dbReference type="NCBI Taxonomy" id="3055"/>
    <lineage>
        <taxon>Eukaryota</taxon>
        <taxon>Viridiplantae</taxon>
        <taxon>Chlorophyta</taxon>
        <taxon>core chlorophytes</taxon>
        <taxon>Chlorophyceae</taxon>
        <taxon>CS clade</taxon>
        <taxon>Chlamydomonadales</taxon>
        <taxon>Chlamydomonadaceae</taxon>
        <taxon>Chlamydomonas</taxon>
    </lineage>
</organism>
<feature type="compositionally biased region" description="Low complexity" evidence="2">
    <location>
        <begin position="670"/>
        <end position="698"/>
    </location>
</feature>
<evidence type="ECO:0000256" key="2">
    <source>
        <dbReference type="SAM" id="MobiDB-lite"/>
    </source>
</evidence>
<dbReference type="RefSeq" id="XP_042923790.1">
    <property type="nucleotide sequence ID" value="XM_043063084.1"/>
</dbReference>
<dbReference type="InterPro" id="IPR008974">
    <property type="entry name" value="TRAF-like"/>
</dbReference>
<reference evidence="5 6" key="1">
    <citation type="journal article" date="2007" name="Science">
        <title>The Chlamydomonas genome reveals the evolution of key animal and plant functions.</title>
        <authorList>
            <person name="Merchant S.S."/>
            <person name="Prochnik S.E."/>
            <person name="Vallon O."/>
            <person name="Harris E.H."/>
            <person name="Karpowicz S.J."/>
            <person name="Witman G.B."/>
            <person name="Terry A."/>
            <person name="Salamov A."/>
            <person name="Fritz-Laylin L.K."/>
            <person name="Marechal-Drouard L."/>
            <person name="Marshall W.F."/>
            <person name="Qu L.H."/>
            <person name="Nelson D.R."/>
            <person name="Sanderfoot A.A."/>
            <person name="Spalding M.H."/>
            <person name="Kapitonov V.V."/>
            <person name="Ren Q."/>
            <person name="Ferris P."/>
            <person name="Lindquist E."/>
            <person name="Shapiro H."/>
            <person name="Lucas S.M."/>
            <person name="Grimwood J."/>
            <person name="Schmutz J."/>
            <person name="Cardol P."/>
            <person name="Cerutti H."/>
            <person name="Chanfreau G."/>
            <person name="Chen C.L."/>
            <person name="Cognat V."/>
            <person name="Croft M.T."/>
            <person name="Dent R."/>
            <person name="Dutcher S."/>
            <person name="Fernandez E."/>
            <person name="Fukuzawa H."/>
            <person name="Gonzalez-Ballester D."/>
            <person name="Gonzalez-Halphen D."/>
            <person name="Hallmann A."/>
            <person name="Hanikenne M."/>
            <person name="Hippler M."/>
            <person name="Inwood W."/>
            <person name="Jabbari K."/>
            <person name="Kalanon M."/>
            <person name="Kuras R."/>
            <person name="Lefebvre P.A."/>
            <person name="Lemaire S.D."/>
            <person name="Lobanov A.V."/>
            <person name="Lohr M."/>
            <person name="Manuell A."/>
            <person name="Meier I."/>
            <person name="Mets L."/>
            <person name="Mittag M."/>
            <person name="Mittelmeier T."/>
            <person name="Moroney J.V."/>
            <person name="Moseley J."/>
            <person name="Napoli C."/>
            <person name="Nedelcu A.M."/>
            <person name="Niyogi K."/>
            <person name="Novoselov S.V."/>
            <person name="Paulsen I.T."/>
            <person name="Pazour G."/>
            <person name="Purton S."/>
            <person name="Ral J.P."/>
            <person name="Riano-Pachon D.M."/>
            <person name="Riekhof W."/>
            <person name="Rymarquis L."/>
            <person name="Schroda M."/>
            <person name="Stern D."/>
            <person name="Umen J."/>
            <person name="Willows R."/>
            <person name="Wilson N."/>
            <person name="Zimmer S.L."/>
            <person name="Allmer J."/>
            <person name="Balk J."/>
            <person name="Bisova K."/>
            <person name="Chen C.J."/>
            <person name="Elias M."/>
            <person name="Gendler K."/>
            <person name="Hauser C."/>
            <person name="Lamb M.R."/>
            <person name="Ledford H."/>
            <person name="Long J.C."/>
            <person name="Minagawa J."/>
            <person name="Page M.D."/>
            <person name="Pan J."/>
            <person name="Pootakham W."/>
            <person name="Roje S."/>
            <person name="Rose A."/>
            <person name="Stahlberg E."/>
            <person name="Terauchi A.M."/>
            <person name="Yang P."/>
            <person name="Ball S."/>
            <person name="Bowler C."/>
            <person name="Dieckmann C.L."/>
            <person name="Gladyshev V.N."/>
            <person name="Green P."/>
            <person name="Jorgensen R."/>
            <person name="Mayfield S."/>
            <person name="Mueller-Roeber B."/>
            <person name="Rajamani S."/>
            <person name="Sayre R.T."/>
            <person name="Brokstein P."/>
            <person name="Dubchak I."/>
            <person name="Goodstein D."/>
            <person name="Hornick L."/>
            <person name="Huang Y.W."/>
            <person name="Jhaveri J."/>
            <person name="Luo Y."/>
            <person name="Martinez D."/>
            <person name="Ngau W.C."/>
            <person name="Otillar B."/>
            <person name="Poliakov A."/>
            <person name="Porter A."/>
            <person name="Szajkowski L."/>
            <person name="Werner G."/>
            <person name="Zhou K."/>
            <person name="Grigoriev I.V."/>
            <person name="Rokhsar D.S."/>
            <person name="Grossman A.R."/>
        </authorList>
    </citation>
    <scope>NUCLEOTIDE SEQUENCE [LARGE SCALE GENOMIC DNA]</scope>
    <source>
        <strain evidence="6">CC-503</strain>
    </source>
</reference>
<feature type="region of interest" description="Disordered" evidence="2">
    <location>
        <begin position="982"/>
        <end position="1022"/>
    </location>
</feature>
<dbReference type="InParanoid" id="A0A2K3DNY8"/>
<feature type="region of interest" description="Disordered" evidence="2">
    <location>
        <begin position="1102"/>
        <end position="1122"/>
    </location>
</feature>
<evidence type="ECO:0000256" key="3">
    <source>
        <dbReference type="SAM" id="SignalP"/>
    </source>
</evidence>
<dbReference type="ExpressionAtlas" id="A0A2K3DNY8">
    <property type="expression patterns" value="baseline and differential"/>
</dbReference>
<feature type="domain" description="MATH" evidence="4">
    <location>
        <begin position="92"/>
        <end position="220"/>
    </location>
</feature>
<dbReference type="PANTHER" id="PTHR46236:SF35">
    <property type="entry name" value="MATH DOMAIN-CONTAINING PROTEIN"/>
    <property type="match status" value="1"/>
</dbReference>
<accession>A0A2K3DNY8</accession>
<feature type="compositionally biased region" description="Basic residues" evidence="2">
    <location>
        <begin position="490"/>
        <end position="500"/>
    </location>
</feature>
<feature type="region of interest" description="Disordered" evidence="2">
    <location>
        <begin position="330"/>
        <end position="390"/>
    </location>
</feature>
<feature type="region of interest" description="Disordered" evidence="2">
    <location>
        <begin position="621"/>
        <end position="748"/>
    </location>
</feature>
<feature type="compositionally biased region" description="Low complexity" evidence="2">
    <location>
        <begin position="341"/>
        <end position="364"/>
    </location>
</feature>
<sequence>MSLNDMSTSRIIVWTWVLCCSLAAATGGVDTVHASSRVDVPSQPTASQQTELSRHERLLFRRNNEVLTHAGLATPNAELALVDQDNDQDAYLASYQWTIADYHGRSEKRLDSNVFRAGAALWQLILYPNGDEGHKGYISLYIGATLAPHWGPKEGVLCSWRFTIINMRGKRPHVVQEAQHNFTQYRTNWGFNKLVLRTALLDSGEGWLDAQGALLLRVDVRQVVPHWAEYAGVERQHFDTVRSSAALAAELAARGVSDLALSLAISEDGRSSVGYTLRGRVYHSAAELRAALAASSEPLRAFFASSAAAATLGDPVWPLVMDGSNASGAGGLGVEGREEAGAAGTAATAPHASGGGTAHAPPAADRGSGSGGSNAEGAAQQQQQQQQQLSRYSSLTALGINIDAVPASGVAGAFGGGGVGGAGGLLRSGSSSGPGGALSDLVEALAARLSLLGAYVTTPMAVGGVAYLAVAVAFQLRSWGRSIAALLSRGGKHKDKHAHAKPGVNKGRQLKTKARSNSSGRHHDAVGAGSSSGGAGAGGSSGGGSSGGGASGAHGSHAHPHAHPHPHHVPASSPTALSPSNSQGRRTAAAAAAAATAAATAALSSCVASDASAAAAAAADRMSQTSGGGGRSKASMPGDSTARADSSSNSSSMAQPPAAAAPAPPTQTIGGPRARSGGGAAPALEAGAAASISTSITGNGPRQEPYPAAAAMPPLSSDQPSQALPRLPPLTGSGAAVDTPAWLPQPTSGSSAAAVAAVSITGVGMVDSAGGAACGSGGGAGSTWAWQHPSDQRAFLGARPLLGLGLGLHQDGLSAARLLAAAQPNSAPQPFFERRLNQQLSGGGAGGARLAGSGGGVDGAECGSLFSPPMGLLSRSYEGCAAALGLGPEAPLSLALYGDDSSRGASGNMAAFGAAVGDDDDDDEEADGSIPAWVANSLLDEAAREEEEQQERLARSGSGSRGGSARGVGAVAVAALAAMPGPAEPSGAGSAPVQGRSRAEAGSGGGGQKKVPRAQKRGKAGVRCEAQGVAAAAAPSRGSVTNGAHQPAAEAVAVPGPAGAPSAVPKWSPPVEGAEGDEAGTASVIDTAAAAAVAVTADVADDGAAPSGAQSQPATEPLRVTSSGGISGWARAVAPLLRTWQAGGLAAVLISAAGTGGGTSGQDGGAAAAGAGAAAGASDSLLAAESVFDGLQRQLCKRLAVALVAAARGMLALAAQLVADDDGAAGAAAGAGAGAPEAGQGTQLTPAPPPAPAAQAAARPAGGSEPDPGTNAAGRVGGGGAADLCDQDQVVDPPLHLARRGGGRSVAPGPISLPATAHASVNGSGGGAGPAAASAPLAAALGSLAAATSDAWGSTMSITGASTGSRSRVVVNVGAAASAGGAIAGGGRAGHVGGALWSGGPWSQPHSVVSRSAGGSGGGGGSGAAAGGGGSRAAELLAMGVQLGLGPRPLREEPRCQLCLRNAPECGFVHADSICVAACFGCAQQLAAPAGGAAAAAPLCCPFCSKAIISVLAVHAVAQ</sequence>
<dbReference type="InterPro" id="IPR050804">
    <property type="entry name" value="MCC"/>
</dbReference>
<feature type="chain" id="PRO_5014406299" description="MATH domain-containing protein" evidence="3">
    <location>
        <begin position="28"/>
        <end position="1519"/>
    </location>
</feature>
<feature type="compositionally biased region" description="Low complexity" evidence="2">
    <location>
        <begin position="640"/>
        <end position="661"/>
    </location>
</feature>
<evidence type="ECO:0000313" key="6">
    <source>
        <dbReference type="Proteomes" id="UP000006906"/>
    </source>
</evidence>
<feature type="compositionally biased region" description="Polar residues" evidence="2">
    <location>
        <begin position="575"/>
        <end position="585"/>
    </location>
</feature>
<dbReference type="PANTHER" id="PTHR46236">
    <property type="entry name" value="TRAF-LIKE SUPERFAMILY PROTEIN"/>
    <property type="match status" value="1"/>
</dbReference>
<dbReference type="Gene3D" id="2.60.210.10">
    <property type="entry name" value="Apoptosis, Tumor Necrosis Factor Receptor Associated Protein 2, Chain A"/>
    <property type="match status" value="1"/>
</dbReference>
<dbReference type="Gramene" id="PNW82241">
    <property type="protein sequence ID" value="PNW82241"/>
    <property type="gene ID" value="CHLRE_06g278131v5"/>
</dbReference>
<keyword evidence="6" id="KW-1185">Reference proteome</keyword>
<feature type="region of interest" description="Disordered" evidence="2">
    <location>
        <begin position="1225"/>
        <end position="1287"/>
    </location>
</feature>
<feature type="compositionally biased region" description="Low complexity" evidence="2">
    <location>
        <begin position="1225"/>
        <end position="1243"/>
    </location>
</feature>
<dbReference type="CDD" id="cd00121">
    <property type="entry name" value="MATH"/>
    <property type="match status" value="1"/>
</dbReference>
<dbReference type="EMBL" id="CM008967">
    <property type="protein sequence ID" value="PNW82241.1"/>
    <property type="molecule type" value="Genomic_DNA"/>
</dbReference>
<feature type="signal peptide" evidence="3">
    <location>
        <begin position="1"/>
        <end position="27"/>
    </location>
</feature>
<dbReference type="SUPFAM" id="SSF49599">
    <property type="entry name" value="TRAF domain-like"/>
    <property type="match status" value="1"/>
</dbReference>
<evidence type="ECO:0000313" key="5">
    <source>
        <dbReference type="EMBL" id="PNW82241.1"/>
    </source>
</evidence>
<dbReference type="GeneID" id="5723583"/>